<dbReference type="EMBL" id="JAOYFB010000003">
    <property type="protein sequence ID" value="KAK4012046.1"/>
    <property type="molecule type" value="Genomic_DNA"/>
</dbReference>
<keyword evidence="3" id="KW-1185">Reference proteome</keyword>
<gene>
    <name evidence="2" type="ORF">OUZ56_021148</name>
</gene>
<sequence>MKHENNGVESKRDYLKEATQKRIPVDIISTSGEALPQLTKQTCQGESDVEMQKTATFLGGGRKEITAKKFNYALATRSIQDSENEIWIITIDLFAKMFPHYQKKRKKKRPNRWIPAFHPLAFLYSLGLTVSKGSTLALEIL</sequence>
<name>A0ABQ9ZGJ6_9CRUS</name>
<reference evidence="2 3" key="1">
    <citation type="journal article" date="2023" name="Nucleic Acids Res.">
        <title>The hologenome of Daphnia magna reveals possible DNA methylation and microbiome-mediated evolution of the host genome.</title>
        <authorList>
            <person name="Chaturvedi A."/>
            <person name="Li X."/>
            <person name="Dhandapani V."/>
            <person name="Marshall H."/>
            <person name="Kissane S."/>
            <person name="Cuenca-Cambronero M."/>
            <person name="Asole G."/>
            <person name="Calvet F."/>
            <person name="Ruiz-Romero M."/>
            <person name="Marangio P."/>
            <person name="Guigo R."/>
            <person name="Rago D."/>
            <person name="Mirbahai L."/>
            <person name="Eastwood N."/>
            <person name="Colbourne J.K."/>
            <person name="Zhou J."/>
            <person name="Mallon E."/>
            <person name="Orsini L."/>
        </authorList>
    </citation>
    <scope>NUCLEOTIDE SEQUENCE [LARGE SCALE GENOMIC DNA]</scope>
    <source>
        <strain evidence="2">LRV0_1</strain>
    </source>
</reference>
<keyword evidence="1" id="KW-1133">Transmembrane helix</keyword>
<comment type="caution">
    <text evidence="2">The sequence shown here is derived from an EMBL/GenBank/DDBJ whole genome shotgun (WGS) entry which is preliminary data.</text>
</comment>
<keyword evidence="1" id="KW-0472">Membrane</keyword>
<evidence type="ECO:0000313" key="2">
    <source>
        <dbReference type="EMBL" id="KAK4012046.1"/>
    </source>
</evidence>
<feature type="transmembrane region" description="Helical" evidence="1">
    <location>
        <begin position="113"/>
        <end position="131"/>
    </location>
</feature>
<keyword evidence="1" id="KW-0812">Transmembrane</keyword>
<proteinExistence type="predicted"/>
<evidence type="ECO:0000256" key="1">
    <source>
        <dbReference type="SAM" id="Phobius"/>
    </source>
</evidence>
<protein>
    <submittedName>
        <fullName evidence="2">Uncharacterized protein</fullName>
    </submittedName>
</protein>
<organism evidence="2 3">
    <name type="scientific">Daphnia magna</name>
    <dbReference type="NCBI Taxonomy" id="35525"/>
    <lineage>
        <taxon>Eukaryota</taxon>
        <taxon>Metazoa</taxon>
        <taxon>Ecdysozoa</taxon>
        <taxon>Arthropoda</taxon>
        <taxon>Crustacea</taxon>
        <taxon>Branchiopoda</taxon>
        <taxon>Diplostraca</taxon>
        <taxon>Cladocera</taxon>
        <taxon>Anomopoda</taxon>
        <taxon>Daphniidae</taxon>
        <taxon>Daphnia</taxon>
    </lineage>
</organism>
<accession>A0ABQ9ZGJ6</accession>
<evidence type="ECO:0000313" key="3">
    <source>
        <dbReference type="Proteomes" id="UP001234178"/>
    </source>
</evidence>
<dbReference type="Proteomes" id="UP001234178">
    <property type="component" value="Unassembled WGS sequence"/>
</dbReference>